<gene>
    <name evidence="1" type="ORF">CRHIZ90672A_00016578</name>
</gene>
<dbReference type="EMBL" id="CABFNQ020000765">
    <property type="protein sequence ID" value="CAH0042094.1"/>
    <property type="molecule type" value="Genomic_DNA"/>
</dbReference>
<name>A0A9N9W3J1_9HYPO</name>
<evidence type="ECO:0000313" key="2">
    <source>
        <dbReference type="Proteomes" id="UP000696573"/>
    </source>
</evidence>
<comment type="caution">
    <text evidence="1">The sequence shown here is derived from an EMBL/GenBank/DDBJ whole genome shotgun (WGS) entry which is preliminary data.</text>
</comment>
<feature type="non-terminal residue" evidence="1">
    <location>
        <position position="1"/>
    </location>
</feature>
<accession>A0A9N9W3J1</accession>
<dbReference type="AlphaFoldDB" id="A0A9N9W3J1"/>
<reference evidence="1" key="1">
    <citation type="submission" date="2021-10" db="EMBL/GenBank/DDBJ databases">
        <authorList>
            <person name="Piombo E."/>
        </authorList>
    </citation>
    <scope>NUCLEOTIDE SEQUENCE</scope>
</reference>
<evidence type="ECO:0000313" key="1">
    <source>
        <dbReference type="EMBL" id="CAH0042094.1"/>
    </source>
</evidence>
<protein>
    <submittedName>
        <fullName evidence="1">Uncharacterized protein</fullName>
    </submittedName>
</protein>
<organism evidence="1 2">
    <name type="scientific">Clonostachys rhizophaga</name>
    <dbReference type="NCBI Taxonomy" id="160324"/>
    <lineage>
        <taxon>Eukaryota</taxon>
        <taxon>Fungi</taxon>
        <taxon>Dikarya</taxon>
        <taxon>Ascomycota</taxon>
        <taxon>Pezizomycotina</taxon>
        <taxon>Sordariomycetes</taxon>
        <taxon>Hypocreomycetidae</taxon>
        <taxon>Hypocreales</taxon>
        <taxon>Bionectriaceae</taxon>
        <taxon>Clonostachys</taxon>
    </lineage>
</organism>
<proteinExistence type="predicted"/>
<keyword evidence="2" id="KW-1185">Reference proteome</keyword>
<sequence length="78" mass="8760">MCCSPSSSPRNMAIAIISPRIWLVDMAFWMLTTDWLTSIYENKPANGLAESEITWETAIHPFGVLLLTWRCATSFHAG</sequence>
<dbReference type="OrthoDB" id="10533611at2759"/>
<dbReference type="Proteomes" id="UP000696573">
    <property type="component" value="Unassembled WGS sequence"/>
</dbReference>